<dbReference type="Gene3D" id="2.60.120.260">
    <property type="entry name" value="Galactose-binding domain-like"/>
    <property type="match status" value="2"/>
</dbReference>
<dbReference type="Proteomes" id="UP000307440">
    <property type="component" value="Unassembled WGS sequence"/>
</dbReference>
<name>A0A5C3L4K7_COPMA</name>
<keyword evidence="3" id="KW-1185">Reference proteome</keyword>
<dbReference type="AlphaFoldDB" id="A0A5C3L4K7"/>
<gene>
    <name evidence="2" type="ORF">FA15DRAFT_586164</name>
</gene>
<accession>A0A5C3L4K7</accession>
<sequence>MPTYLASYEDTAPYFNFTGDWKVGRSTENRFIDHYSESSFIYAPANSSSATLSFEYYGTTVSIHGSRLTGRDAYRVFVDGRELFNSSNTTSTDRFNATIFSAALPLGHHKVELSANGSFVDVDYVSWSTNIGENDEDLIVNTIQDMHPDFEYDPPGEWVIDPPHIGSFAGASGHATSRIGASATLSFTGDAIALFGPSGPQFASSYSVAINNTNARAFSALKPLFRSKQLLYYGANLGLGNHSLTITLDQTVESDHILAIDYAEVYSTPSMGGRYVIFTVSNRLEPPSGLVAGLTVTSAIAAIALLILLHLFFMYRKGRFVRASEAEVDRHFGAFIDPHGPVVTFSTADNTIPVRVVDPATNMVLGVTRVRDSTYTTGSGITREDSSEVRRMQPAIRQRMY</sequence>
<dbReference type="OrthoDB" id="2564234at2759"/>
<dbReference type="EMBL" id="ML210163">
    <property type="protein sequence ID" value="TFK27542.1"/>
    <property type="molecule type" value="Genomic_DNA"/>
</dbReference>
<organism evidence="2 3">
    <name type="scientific">Coprinopsis marcescibilis</name>
    <name type="common">Agaric fungus</name>
    <name type="synonym">Psathyrella marcescibilis</name>
    <dbReference type="NCBI Taxonomy" id="230819"/>
    <lineage>
        <taxon>Eukaryota</taxon>
        <taxon>Fungi</taxon>
        <taxon>Dikarya</taxon>
        <taxon>Basidiomycota</taxon>
        <taxon>Agaricomycotina</taxon>
        <taxon>Agaricomycetes</taxon>
        <taxon>Agaricomycetidae</taxon>
        <taxon>Agaricales</taxon>
        <taxon>Agaricineae</taxon>
        <taxon>Psathyrellaceae</taxon>
        <taxon>Coprinopsis</taxon>
    </lineage>
</organism>
<evidence type="ECO:0000256" key="1">
    <source>
        <dbReference type="SAM" id="Phobius"/>
    </source>
</evidence>
<dbReference type="STRING" id="230819.A0A5C3L4K7"/>
<keyword evidence="1" id="KW-1133">Transmembrane helix</keyword>
<proteinExistence type="predicted"/>
<keyword evidence="1" id="KW-0472">Membrane</keyword>
<evidence type="ECO:0000313" key="2">
    <source>
        <dbReference type="EMBL" id="TFK27542.1"/>
    </source>
</evidence>
<feature type="transmembrane region" description="Helical" evidence="1">
    <location>
        <begin position="290"/>
        <end position="313"/>
    </location>
</feature>
<evidence type="ECO:0000313" key="3">
    <source>
        <dbReference type="Proteomes" id="UP000307440"/>
    </source>
</evidence>
<keyword evidence="1" id="KW-0812">Transmembrane</keyword>
<protein>
    <submittedName>
        <fullName evidence="2">Uncharacterized protein</fullName>
    </submittedName>
</protein>
<reference evidence="2 3" key="1">
    <citation type="journal article" date="2019" name="Nat. Ecol. Evol.">
        <title>Megaphylogeny resolves global patterns of mushroom evolution.</title>
        <authorList>
            <person name="Varga T."/>
            <person name="Krizsan K."/>
            <person name="Foldi C."/>
            <person name="Dima B."/>
            <person name="Sanchez-Garcia M."/>
            <person name="Sanchez-Ramirez S."/>
            <person name="Szollosi G.J."/>
            <person name="Szarkandi J.G."/>
            <person name="Papp V."/>
            <person name="Albert L."/>
            <person name="Andreopoulos W."/>
            <person name="Angelini C."/>
            <person name="Antonin V."/>
            <person name="Barry K.W."/>
            <person name="Bougher N.L."/>
            <person name="Buchanan P."/>
            <person name="Buyck B."/>
            <person name="Bense V."/>
            <person name="Catcheside P."/>
            <person name="Chovatia M."/>
            <person name="Cooper J."/>
            <person name="Damon W."/>
            <person name="Desjardin D."/>
            <person name="Finy P."/>
            <person name="Geml J."/>
            <person name="Haridas S."/>
            <person name="Hughes K."/>
            <person name="Justo A."/>
            <person name="Karasinski D."/>
            <person name="Kautmanova I."/>
            <person name="Kiss B."/>
            <person name="Kocsube S."/>
            <person name="Kotiranta H."/>
            <person name="LaButti K.M."/>
            <person name="Lechner B.E."/>
            <person name="Liimatainen K."/>
            <person name="Lipzen A."/>
            <person name="Lukacs Z."/>
            <person name="Mihaltcheva S."/>
            <person name="Morgado L.N."/>
            <person name="Niskanen T."/>
            <person name="Noordeloos M.E."/>
            <person name="Ohm R.A."/>
            <person name="Ortiz-Santana B."/>
            <person name="Ovrebo C."/>
            <person name="Racz N."/>
            <person name="Riley R."/>
            <person name="Savchenko A."/>
            <person name="Shiryaev A."/>
            <person name="Soop K."/>
            <person name="Spirin V."/>
            <person name="Szebenyi C."/>
            <person name="Tomsovsky M."/>
            <person name="Tulloss R.E."/>
            <person name="Uehling J."/>
            <person name="Grigoriev I.V."/>
            <person name="Vagvolgyi C."/>
            <person name="Papp T."/>
            <person name="Martin F.M."/>
            <person name="Miettinen O."/>
            <person name="Hibbett D.S."/>
            <person name="Nagy L.G."/>
        </authorList>
    </citation>
    <scope>NUCLEOTIDE SEQUENCE [LARGE SCALE GENOMIC DNA]</scope>
    <source>
        <strain evidence="2 3">CBS 121175</strain>
    </source>
</reference>